<organism evidence="10 11">
    <name type="scientific">Maribacter flavus</name>
    <dbReference type="NCBI Taxonomy" id="1658664"/>
    <lineage>
        <taxon>Bacteria</taxon>
        <taxon>Pseudomonadati</taxon>
        <taxon>Bacteroidota</taxon>
        <taxon>Flavobacteriia</taxon>
        <taxon>Flavobacteriales</taxon>
        <taxon>Flavobacteriaceae</taxon>
        <taxon>Maribacter</taxon>
    </lineage>
</organism>
<dbReference type="GO" id="GO:0005829">
    <property type="term" value="C:cytosol"/>
    <property type="evidence" value="ECO:0007669"/>
    <property type="project" value="TreeGrafter"/>
</dbReference>
<name>A0A5B2U0C7_9FLAO</name>
<comment type="catalytic activity">
    <reaction evidence="8">
        <text>N(1)-(5-phospho-beta-D-ribosyl)glycinamide + (6R)-10-formyltetrahydrofolate = N(2)-formyl-N(1)-(5-phospho-beta-D-ribosyl)glycinamide + (6S)-5,6,7,8-tetrahydrofolate + H(+)</text>
        <dbReference type="Rhea" id="RHEA:15053"/>
        <dbReference type="ChEBI" id="CHEBI:15378"/>
        <dbReference type="ChEBI" id="CHEBI:57453"/>
        <dbReference type="ChEBI" id="CHEBI:143788"/>
        <dbReference type="ChEBI" id="CHEBI:147286"/>
        <dbReference type="ChEBI" id="CHEBI:195366"/>
        <dbReference type="EC" id="2.1.2.2"/>
    </reaction>
</comment>
<dbReference type="AlphaFoldDB" id="A0A5B2U0C7"/>
<dbReference type="UniPathway" id="UPA00074">
    <property type="reaction ID" value="UER00126"/>
</dbReference>
<dbReference type="InterPro" id="IPR001555">
    <property type="entry name" value="GART_AS"/>
</dbReference>
<sequence>MDVKKIVLFASGSGSNVENIVRYFDKNDNVQIEAVFTNKRNAQVLDRCNRLNVNAIYFNRHAFLGGDFVLNILKGIQPDLIVLAGFLWKIPEDMVDAFPNKIINIHPALLPKYGGKGMYGMNVHTAVKENKETETGITIHYVNAQYDEGAVIKQVKTVIFANDSPANIAEKVHHLEYEHFPKVIEDILKTQN</sequence>
<evidence type="ECO:0000256" key="3">
    <source>
        <dbReference type="ARBA" id="ARBA00022679"/>
    </source>
</evidence>
<dbReference type="RefSeq" id="WP_154917852.1">
    <property type="nucleotide sequence ID" value="NZ_VUOE01000001.1"/>
</dbReference>
<dbReference type="GO" id="GO:0006189">
    <property type="term" value="P:'de novo' IMP biosynthetic process"/>
    <property type="evidence" value="ECO:0007669"/>
    <property type="project" value="UniProtKB-UniPathway"/>
</dbReference>
<comment type="caution">
    <text evidence="10">The sequence shown here is derived from an EMBL/GenBank/DDBJ whole genome shotgun (WGS) entry which is preliminary data.</text>
</comment>
<dbReference type="GO" id="GO:0004644">
    <property type="term" value="F:phosphoribosylglycinamide formyltransferase activity"/>
    <property type="evidence" value="ECO:0007669"/>
    <property type="project" value="UniProtKB-EC"/>
</dbReference>
<evidence type="ECO:0000259" key="9">
    <source>
        <dbReference type="Pfam" id="PF00551"/>
    </source>
</evidence>
<keyword evidence="4" id="KW-0658">Purine biosynthesis</keyword>
<dbReference type="CDD" id="cd08645">
    <property type="entry name" value="FMT_core_GART"/>
    <property type="match status" value="1"/>
</dbReference>
<evidence type="ECO:0000256" key="2">
    <source>
        <dbReference type="ARBA" id="ARBA00012254"/>
    </source>
</evidence>
<evidence type="ECO:0000256" key="1">
    <source>
        <dbReference type="ARBA" id="ARBA00005054"/>
    </source>
</evidence>
<evidence type="ECO:0000256" key="8">
    <source>
        <dbReference type="ARBA" id="ARBA00047664"/>
    </source>
</evidence>
<gene>
    <name evidence="10" type="ORF">F0361_07360</name>
</gene>
<feature type="domain" description="Formyl transferase N-terminal" evidence="9">
    <location>
        <begin position="4"/>
        <end position="184"/>
    </location>
</feature>
<dbReference type="InterPro" id="IPR004607">
    <property type="entry name" value="GART"/>
</dbReference>
<evidence type="ECO:0000256" key="7">
    <source>
        <dbReference type="ARBA" id="ARBA00041682"/>
    </source>
</evidence>
<keyword evidence="3 10" id="KW-0808">Transferase</keyword>
<evidence type="ECO:0000313" key="11">
    <source>
        <dbReference type="Proteomes" id="UP000323188"/>
    </source>
</evidence>
<proteinExistence type="inferred from homology"/>
<dbReference type="EMBL" id="VUOE01000001">
    <property type="protein sequence ID" value="KAA2219410.1"/>
    <property type="molecule type" value="Genomic_DNA"/>
</dbReference>
<comment type="pathway">
    <text evidence="1">Purine metabolism; IMP biosynthesis via de novo pathway; N(2)-formyl-N(1)-(5-phospho-D-ribosyl)glycinamide from N(1)-(5-phospho-D-ribosyl)glycinamide (10-formyl THF route): step 1/1.</text>
</comment>
<accession>A0A5B2U0C7</accession>
<dbReference type="Proteomes" id="UP000323188">
    <property type="component" value="Unassembled WGS sequence"/>
</dbReference>
<evidence type="ECO:0000256" key="4">
    <source>
        <dbReference type="ARBA" id="ARBA00022755"/>
    </source>
</evidence>
<dbReference type="SUPFAM" id="SSF53328">
    <property type="entry name" value="Formyltransferase"/>
    <property type="match status" value="1"/>
</dbReference>
<evidence type="ECO:0000313" key="10">
    <source>
        <dbReference type="EMBL" id="KAA2219410.1"/>
    </source>
</evidence>
<dbReference type="EC" id="2.1.2.2" evidence="2"/>
<dbReference type="InterPro" id="IPR036477">
    <property type="entry name" value="Formyl_transf_N_sf"/>
</dbReference>
<comment type="similarity">
    <text evidence="5">Belongs to the GART family.</text>
</comment>
<evidence type="ECO:0000256" key="5">
    <source>
        <dbReference type="ARBA" id="ARBA00038440"/>
    </source>
</evidence>
<dbReference type="PROSITE" id="PS00373">
    <property type="entry name" value="GART"/>
    <property type="match status" value="1"/>
</dbReference>
<dbReference type="PANTHER" id="PTHR43369">
    <property type="entry name" value="PHOSPHORIBOSYLGLYCINAMIDE FORMYLTRANSFERASE"/>
    <property type="match status" value="1"/>
</dbReference>
<dbReference type="Pfam" id="PF00551">
    <property type="entry name" value="Formyl_trans_N"/>
    <property type="match status" value="1"/>
</dbReference>
<dbReference type="Gene3D" id="3.40.50.170">
    <property type="entry name" value="Formyl transferase, N-terminal domain"/>
    <property type="match status" value="1"/>
</dbReference>
<protein>
    <recommendedName>
        <fullName evidence="2">phosphoribosylglycinamide formyltransferase 1</fullName>
        <ecNumber evidence="2">2.1.2.2</ecNumber>
    </recommendedName>
    <alternativeName>
        <fullName evidence="7">5'-phosphoribosylglycinamide transformylase</fullName>
    </alternativeName>
    <alternativeName>
        <fullName evidence="6">GAR transformylase</fullName>
    </alternativeName>
</protein>
<dbReference type="InterPro" id="IPR002376">
    <property type="entry name" value="Formyl_transf_N"/>
</dbReference>
<reference evidence="10 11" key="1">
    <citation type="submission" date="2019-09" db="EMBL/GenBank/DDBJ databases">
        <authorList>
            <person name="Khan S.A."/>
            <person name="Jeon C.O."/>
            <person name="Chun B.H."/>
            <person name="Jeong S.E."/>
        </authorList>
    </citation>
    <scope>NUCLEOTIDE SEQUENCE [LARGE SCALE GENOMIC DNA]</scope>
    <source>
        <strain evidence="10 11">KCTC 42508</strain>
    </source>
</reference>
<evidence type="ECO:0000256" key="6">
    <source>
        <dbReference type="ARBA" id="ARBA00041324"/>
    </source>
</evidence>
<dbReference type="PANTHER" id="PTHR43369:SF2">
    <property type="entry name" value="PHOSPHORIBOSYLGLYCINAMIDE FORMYLTRANSFERASE"/>
    <property type="match status" value="1"/>
</dbReference>